<dbReference type="InterPro" id="IPR029001">
    <property type="entry name" value="ITPase-like_fam"/>
</dbReference>
<feature type="site" description="Important for substrate specificity" evidence="3">
    <location>
        <position position="155"/>
    </location>
</feature>
<dbReference type="PANTHER" id="PTHR43213:SF5">
    <property type="entry name" value="BIFUNCTIONAL DTTP_UTP PYROPHOSPHATASE_METHYLTRANSFERASE PROTEIN-RELATED"/>
    <property type="match status" value="1"/>
</dbReference>
<dbReference type="GO" id="GO:0005737">
    <property type="term" value="C:cytoplasm"/>
    <property type="evidence" value="ECO:0007669"/>
    <property type="project" value="UniProtKB-SubCell"/>
</dbReference>
<dbReference type="NCBIfam" id="NF000867">
    <property type="entry name" value="PRK00078.1"/>
    <property type="match status" value="1"/>
</dbReference>
<dbReference type="HAMAP" id="MF_00528">
    <property type="entry name" value="Maf"/>
    <property type="match status" value="1"/>
</dbReference>
<dbReference type="Gene3D" id="3.90.950.10">
    <property type="match status" value="1"/>
</dbReference>
<dbReference type="RefSeq" id="WP_183278655.1">
    <property type="nucleotide sequence ID" value="NZ_BLZR01000001.1"/>
</dbReference>
<dbReference type="GO" id="GO:0047429">
    <property type="term" value="F:nucleoside triphosphate diphosphatase activity"/>
    <property type="evidence" value="ECO:0007669"/>
    <property type="project" value="UniProtKB-EC"/>
</dbReference>
<evidence type="ECO:0000313" key="5">
    <source>
        <dbReference type="Proteomes" id="UP000580568"/>
    </source>
</evidence>
<evidence type="ECO:0000256" key="2">
    <source>
        <dbReference type="ARBA" id="ARBA00022801"/>
    </source>
</evidence>
<comment type="function">
    <text evidence="3">Nucleoside triphosphate pyrophosphatase that hydrolyzes dTTP and UTP. May have a dual role in cell division arrest and in preventing the incorporation of modified nucleotides into cellular nucleic acids.</text>
</comment>
<dbReference type="PIRSF" id="PIRSF006305">
    <property type="entry name" value="Maf"/>
    <property type="match status" value="1"/>
</dbReference>
<comment type="catalytic activity">
    <reaction evidence="3">
        <text>UTP + H2O = UMP + diphosphate + H(+)</text>
        <dbReference type="Rhea" id="RHEA:29395"/>
        <dbReference type="ChEBI" id="CHEBI:15377"/>
        <dbReference type="ChEBI" id="CHEBI:15378"/>
        <dbReference type="ChEBI" id="CHEBI:33019"/>
        <dbReference type="ChEBI" id="CHEBI:46398"/>
        <dbReference type="ChEBI" id="CHEBI:57865"/>
        <dbReference type="EC" id="3.6.1.9"/>
    </reaction>
</comment>
<comment type="similarity">
    <text evidence="3">Belongs to the Maf family. YhdE subfamily.</text>
</comment>
<gene>
    <name evidence="4" type="ORF">bsdtw1_03389</name>
</gene>
<comment type="caution">
    <text evidence="4">The sequence shown here is derived from an EMBL/GenBank/DDBJ whole genome shotgun (WGS) entry which is preliminary data.</text>
</comment>
<comment type="caution">
    <text evidence="3">Lacks conserved residue(s) required for the propagation of feature annotation.</text>
</comment>
<feature type="site" description="Important for substrate specificity" evidence="3">
    <location>
        <position position="11"/>
    </location>
</feature>
<dbReference type="CDD" id="cd00555">
    <property type="entry name" value="Maf"/>
    <property type="match status" value="1"/>
</dbReference>
<evidence type="ECO:0000313" key="4">
    <source>
        <dbReference type="EMBL" id="GFP77274.1"/>
    </source>
</evidence>
<keyword evidence="2 3" id="KW-0378">Hydrolase</keyword>
<dbReference type="GO" id="GO:0009117">
    <property type="term" value="P:nucleotide metabolic process"/>
    <property type="evidence" value="ECO:0007669"/>
    <property type="project" value="UniProtKB-KW"/>
</dbReference>
<protein>
    <recommendedName>
        <fullName evidence="3">dTTP/UTP pyrophosphatase</fullName>
        <shortName evidence="3">dTTPase/UTPase</shortName>
        <ecNumber evidence="3">3.6.1.9</ecNumber>
    </recommendedName>
    <alternativeName>
        <fullName evidence="3">Nucleoside triphosphate pyrophosphatase</fullName>
    </alternativeName>
    <alternativeName>
        <fullName evidence="3">Nucleotide pyrophosphatase</fullName>
        <shortName evidence="3">Nucleotide PPase</shortName>
    </alternativeName>
</protein>
<dbReference type="AlphaFoldDB" id="A0A6V8SJ66"/>
<accession>A0A6V8SJ66</accession>
<dbReference type="EMBL" id="BLZR01000001">
    <property type="protein sequence ID" value="GFP77274.1"/>
    <property type="molecule type" value="Genomic_DNA"/>
</dbReference>
<evidence type="ECO:0000256" key="1">
    <source>
        <dbReference type="ARBA" id="ARBA00001968"/>
    </source>
</evidence>
<feature type="site" description="Important for substrate specificity" evidence="3">
    <location>
        <position position="71"/>
    </location>
</feature>
<dbReference type="Proteomes" id="UP000580568">
    <property type="component" value="Unassembled WGS sequence"/>
</dbReference>
<sequence length="189" mass="20988">MNFILASASDRRKELLNRLIKEYEVIPSSFDEDSIVFTGDVGKYVKELSLGKAEYIRNDIKKPSIIIAADTVVSLEDKVLGKPKDKGDAFKMLQSLSGKTHQVYSGITVINTENNKLISDYVCTDVTFSVISKEEIDEYINTGEPMDKAGSYGIQGFGGVFVEKIDGCYYSVVGLPLNKLKNILRDIVK</sequence>
<comment type="subcellular location">
    <subcellularLocation>
        <location evidence="3">Cytoplasm</location>
    </subcellularLocation>
</comment>
<dbReference type="EC" id="3.6.1.9" evidence="3"/>
<dbReference type="PANTHER" id="PTHR43213">
    <property type="entry name" value="BIFUNCTIONAL DTTP/UTP PYROPHOSPHATASE/METHYLTRANSFERASE PROTEIN-RELATED"/>
    <property type="match status" value="1"/>
</dbReference>
<dbReference type="NCBIfam" id="TIGR00172">
    <property type="entry name" value="maf"/>
    <property type="match status" value="1"/>
</dbReference>
<comment type="cofactor">
    <cofactor evidence="1 3">
        <name>a divalent metal cation</name>
        <dbReference type="ChEBI" id="CHEBI:60240"/>
    </cofactor>
</comment>
<dbReference type="Pfam" id="PF02545">
    <property type="entry name" value="Maf"/>
    <property type="match status" value="1"/>
</dbReference>
<feature type="active site" description="Proton acceptor" evidence="3">
    <location>
        <position position="70"/>
    </location>
</feature>
<dbReference type="InterPro" id="IPR003697">
    <property type="entry name" value="Maf-like"/>
</dbReference>
<organism evidence="4 5">
    <name type="scientific">Clostridium fungisolvens</name>
    <dbReference type="NCBI Taxonomy" id="1604897"/>
    <lineage>
        <taxon>Bacteria</taxon>
        <taxon>Bacillati</taxon>
        <taxon>Bacillota</taxon>
        <taxon>Clostridia</taxon>
        <taxon>Eubacteriales</taxon>
        <taxon>Clostridiaceae</taxon>
        <taxon>Clostridium</taxon>
    </lineage>
</organism>
<comment type="catalytic activity">
    <reaction evidence="3">
        <text>dTTP + H2O = dTMP + diphosphate + H(+)</text>
        <dbReference type="Rhea" id="RHEA:28534"/>
        <dbReference type="ChEBI" id="CHEBI:15377"/>
        <dbReference type="ChEBI" id="CHEBI:15378"/>
        <dbReference type="ChEBI" id="CHEBI:33019"/>
        <dbReference type="ChEBI" id="CHEBI:37568"/>
        <dbReference type="ChEBI" id="CHEBI:63528"/>
        <dbReference type="EC" id="3.6.1.9"/>
    </reaction>
</comment>
<proteinExistence type="inferred from homology"/>
<keyword evidence="3" id="KW-0963">Cytoplasm</keyword>
<keyword evidence="3" id="KW-0546">Nucleotide metabolism</keyword>
<dbReference type="SUPFAM" id="SSF52972">
    <property type="entry name" value="ITPase-like"/>
    <property type="match status" value="1"/>
</dbReference>
<name>A0A6V8SJ66_9CLOT</name>
<evidence type="ECO:0000256" key="3">
    <source>
        <dbReference type="HAMAP-Rule" id="MF_00528"/>
    </source>
</evidence>
<reference evidence="4 5" key="1">
    <citation type="submission" date="2020-07" db="EMBL/GenBank/DDBJ databases">
        <title>A new beta-1,3-glucan-decomposing anaerobic bacterium isolated from anoxic soil subjected to biological soil disinfestation.</title>
        <authorList>
            <person name="Ueki A."/>
            <person name="Tonouchi A."/>
        </authorList>
    </citation>
    <scope>NUCLEOTIDE SEQUENCE [LARGE SCALE GENOMIC DNA]</scope>
    <source>
        <strain evidence="4 5">TW1</strain>
    </source>
</reference>
<keyword evidence="5" id="KW-1185">Reference proteome</keyword>